<comment type="catalytic activity">
    <reaction evidence="1">
        <text>ATP + protein L-histidine = ADP + protein N-phospho-L-histidine.</text>
        <dbReference type="EC" id="2.7.13.3"/>
    </reaction>
</comment>
<dbReference type="InterPro" id="IPR003594">
    <property type="entry name" value="HATPase_dom"/>
</dbReference>
<keyword evidence="8" id="KW-1185">Reference proteome</keyword>
<evidence type="ECO:0000313" key="7">
    <source>
        <dbReference type="EMBL" id="OLF08515.1"/>
    </source>
</evidence>
<keyword evidence="5" id="KW-0902">Two-component regulatory system</keyword>
<dbReference type="PANTHER" id="PTHR24421">
    <property type="entry name" value="NITRATE/NITRITE SENSOR PROTEIN NARX-RELATED"/>
    <property type="match status" value="1"/>
</dbReference>
<accession>A0A7Z0WK33</accession>
<dbReference type="EC" id="2.7.13.3" evidence="2"/>
<keyword evidence="3" id="KW-0808">Transferase</keyword>
<dbReference type="Proteomes" id="UP000185696">
    <property type="component" value="Unassembled WGS sequence"/>
</dbReference>
<comment type="caution">
    <text evidence="7">The sequence shown here is derived from an EMBL/GenBank/DDBJ whole genome shotgun (WGS) entry which is preliminary data.</text>
</comment>
<evidence type="ECO:0000259" key="6">
    <source>
        <dbReference type="Pfam" id="PF02518"/>
    </source>
</evidence>
<keyword evidence="4" id="KW-0418">Kinase</keyword>
<dbReference type="PANTHER" id="PTHR24421:SF10">
    <property type="entry name" value="NITRATE_NITRITE SENSOR PROTEIN NARQ"/>
    <property type="match status" value="1"/>
</dbReference>
<evidence type="ECO:0000256" key="3">
    <source>
        <dbReference type="ARBA" id="ARBA00022679"/>
    </source>
</evidence>
<protein>
    <recommendedName>
        <fullName evidence="2">histidine kinase</fullName>
        <ecNumber evidence="2">2.7.13.3</ecNumber>
    </recommendedName>
</protein>
<evidence type="ECO:0000313" key="8">
    <source>
        <dbReference type="Proteomes" id="UP000185696"/>
    </source>
</evidence>
<dbReference type="GO" id="GO:0005524">
    <property type="term" value="F:ATP binding"/>
    <property type="evidence" value="ECO:0007669"/>
    <property type="project" value="UniProtKB-KW"/>
</dbReference>
<evidence type="ECO:0000256" key="5">
    <source>
        <dbReference type="ARBA" id="ARBA00023012"/>
    </source>
</evidence>
<keyword evidence="7" id="KW-0067">ATP-binding</keyword>
<name>A0A7Z0WK33_9PSEU</name>
<dbReference type="OrthoDB" id="5125370at2"/>
<dbReference type="InterPro" id="IPR050482">
    <property type="entry name" value="Sensor_HK_TwoCompSys"/>
</dbReference>
<dbReference type="EMBL" id="MSIF01000012">
    <property type="protein sequence ID" value="OLF08515.1"/>
    <property type="molecule type" value="Genomic_DNA"/>
</dbReference>
<dbReference type="SUPFAM" id="SSF55874">
    <property type="entry name" value="ATPase domain of HSP90 chaperone/DNA topoisomerase II/histidine kinase"/>
    <property type="match status" value="1"/>
</dbReference>
<evidence type="ECO:0000256" key="4">
    <source>
        <dbReference type="ARBA" id="ARBA00022777"/>
    </source>
</evidence>
<dbReference type="Pfam" id="PF02518">
    <property type="entry name" value="HATPase_c"/>
    <property type="match status" value="1"/>
</dbReference>
<organism evidence="7 8">
    <name type="scientific">Actinophytocola xinjiangensis</name>
    <dbReference type="NCBI Taxonomy" id="485602"/>
    <lineage>
        <taxon>Bacteria</taxon>
        <taxon>Bacillati</taxon>
        <taxon>Actinomycetota</taxon>
        <taxon>Actinomycetes</taxon>
        <taxon>Pseudonocardiales</taxon>
        <taxon>Pseudonocardiaceae</taxon>
    </lineage>
</organism>
<dbReference type="AlphaFoldDB" id="A0A7Z0WK33"/>
<gene>
    <name evidence="7" type="ORF">BLA60_23390</name>
</gene>
<proteinExistence type="predicted"/>
<dbReference type="InterPro" id="IPR036890">
    <property type="entry name" value="HATPase_C_sf"/>
</dbReference>
<sequence>MRGIVLLLVSAFGLLAVPDDATGLGWALFTLVAVGAVVDVATALTGRAAPLALVLAVARVVAVVGCQDQLGGGEPNQWALNVLTATAITVQWEWPARLAVPVAAGLLAVEVAVVDGGAGTIVVRLLVEGALARLAFTVLRRSSRRVDRLRARRTALARAEAVALARHRREREYLALLHDTASSTFLLVAVHGRDTDPEQIAGYARRDLAVLTGTAGGHTTQDSPVSLAGAVRAVAARGPLTVNVVAHNESTVPASVALAMVRAVREALANVERHAGVDAATVRVETGDGRAVVLVGDAGAGFSPDAVPTSRRGLRGSVVERLAAVGGQATVVSSPGAGTTVRLVWPRG</sequence>
<reference evidence="7 8" key="1">
    <citation type="submission" date="2016-12" db="EMBL/GenBank/DDBJ databases">
        <title>The draft genome sequence of Actinophytocola xinjiangensis.</title>
        <authorList>
            <person name="Wang W."/>
            <person name="Yuan L."/>
        </authorList>
    </citation>
    <scope>NUCLEOTIDE SEQUENCE [LARGE SCALE GENOMIC DNA]</scope>
    <source>
        <strain evidence="7 8">CGMCC 4.4663</strain>
    </source>
</reference>
<feature type="domain" description="Histidine kinase/HSP90-like ATPase" evidence="6">
    <location>
        <begin position="258"/>
        <end position="346"/>
    </location>
</feature>
<dbReference type="GO" id="GO:0000160">
    <property type="term" value="P:phosphorelay signal transduction system"/>
    <property type="evidence" value="ECO:0007669"/>
    <property type="project" value="UniProtKB-KW"/>
</dbReference>
<evidence type="ECO:0000256" key="1">
    <source>
        <dbReference type="ARBA" id="ARBA00000085"/>
    </source>
</evidence>
<keyword evidence="7" id="KW-0547">Nucleotide-binding</keyword>
<dbReference type="Gene3D" id="3.30.565.10">
    <property type="entry name" value="Histidine kinase-like ATPase, C-terminal domain"/>
    <property type="match status" value="1"/>
</dbReference>
<evidence type="ECO:0000256" key="2">
    <source>
        <dbReference type="ARBA" id="ARBA00012438"/>
    </source>
</evidence>
<dbReference type="GO" id="GO:0004673">
    <property type="term" value="F:protein histidine kinase activity"/>
    <property type="evidence" value="ECO:0007669"/>
    <property type="project" value="UniProtKB-EC"/>
</dbReference>
<dbReference type="CDD" id="cd16917">
    <property type="entry name" value="HATPase_UhpB-NarQ-NarX-like"/>
    <property type="match status" value="1"/>
</dbReference>